<evidence type="ECO:0000313" key="2">
    <source>
        <dbReference type="EMBL" id="GAP62197.1"/>
    </source>
</evidence>
<dbReference type="PATRIC" id="fig|872965.6.peg.903"/>
<keyword evidence="1" id="KW-0472">Membrane</keyword>
<gene>
    <name evidence="2" type="ORF">ARMA_0620</name>
    <name evidence="3" type="ORF">SE16_04640</name>
</gene>
<keyword evidence="1" id="KW-0812">Transmembrane</keyword>
<feature type="transmembrane region" description="Helical" evidence="1">
    <location>
        <begin position="128"/>
        <end position="146"/>
    </location>
</feature>
<evidence type="ECO:0000313" key="4">
    <source>
        <dbReference type="Proteomes" id="UP000037784"/>
    </source>
</evidence>
<feature type="transmembrane region" description="Helical" evidence="1">
    <location>
        <begin position="58"/>
        <end position="82"/>
    </location>
</feature>
<feature type="transmembrane region" description="Helical" evidence="1">
    <location>
        <begin position="220"/>
        <end position="238"/>
    </location>
</feature>
<evidence type="ECO:0000313" key="3">
    <source>
        <dbReference type="EMBL" id="KPL89689.1"/>
    </source>
</evidence>
<evidence type="ECO:0000313" key="5">
    <source>
        <dbReference type="Proteomes" id="UP000050502"/>
    </source>
</evidence>
<dbReference type="EMBL" id="BBZA01000037">
    <property type="protein sequence ID" value="GAP62197.1"/>
    <property type="molecule type" value="Genomic_DNA"/>
</dbReference>
<sequence>MRLSRQQFIPFVPLLLASTALTAIIWLTAGALHTRFDIVGVKYSSFFYPWQTRNPTTAAYITSWVGYALHNIAVWGLIFIAQRQRPTYSKRFRWFNWAMVIVNLAGFALHWVQTQLWYDGLAISVHEATSQGSVILMLVFILILETPRRGLVWGKKVRFHKAFLDVIRRYHGYLFSWALIYTFWYHPMENTFGHLIGFFYMFVLLSQSVLIFHRAHLNRYWTFLLEVLVLFHGTLVAIEQGKGLWPMFLFGFTALIILTQMHGLGLSTRLRRLFALAFVLITVGFYLAIGDLARMNEVLRIPVVEYGLVFLFYVLFLGLYGGWKSLQRLASSITPSTNRA</sequence>
<comment type="caution">
    <text evidence="2">The sequence shown here is derived from an EMBL/GenBank/DDBJ whole genome shotgun (WGS) entry which is preliminary data.</text>
</comment>
<dbReference type="InParanoid" id="A0A0M9UBW5"/>
<reference evidence="4" key="3">
    <citation type="submission" date="2015-08" db="EMBL/GenBank/DDBJ databases">
        <title>Draft Genome Sequence of a Heterotrophic Facultative Anaerobic Bacterium Ardenticatena maritima Strain 110S.</title>
        <authorList>
            <person name="Kawaichi S."/>
            <person name="Yoshida T."/>
            <person name="Sako Y."/>
            <person name="Nakamura R."/>
        </authorList>
    </citation>
    <scope>NUCLEOTIDE SEQUENCE [LARGE SCALE GENOMIC DNA]</scope>
    <source>
        <strain evidence="4">110S</strain>
    </source>
</reference>
<feature type="transmembrane region" description="Helical" evidence="1">
    <location>
        <begin position="244"/>
        <end position="261"/>
    </location>
</feature>
<proteinExistence type="predicted"/>
<dbReference type="Proteomes" id="UP000050502">
    <property type="component" value="Unassembled WGS sequence"/>
</dbReference>
<reference evidence="3 5" key="2">
    <citation type="submission" date="2015-07" db="EMBL/GenBank/DDBJ databases">
        <title>Whole genome sequence of Ardenticatena maritima DSM 23922.</title>
        <authorList>
            <person name="Hemp J."/>
            <person name="Ward L.M."/>
            <person name="Pace L.A."/>
            <person name="Fischer W.W."/>
        </authorList>
    </citation>
    <scope>NUCLEOTIDE SEQUENCE [LARGE SCALE GENOMIC DNA]</scope>
    <source>
        <strain evidence="3 5">110S</strain>
    </source>
</reference>
<accession>A0A0M9UBW5</accession>
<keyword evidence="1" id="KW-1133">Transmembrane helix</keyword>
<feature type="transmembrane region" description="Helical" evidence="1">
    <location>
        <begin position="301"/>
        <end position="323"/>
    </location>
</feature>
<dbReference type="STRING" id="872965.SE16_04640"/>
<feature type="transmembrane region" description="Helical" evidence="1">
    <location>
        <begin position="192"/>
        <end position="213"/>
    </location>
</feature>
<feature type="transmembrane region" description="Helical" evidence="1">
    <location>
        <begin position="94"/>
        <end position="113"/>
    </location>
</feature>
<protein>
    <recommendedName>
        <fullName evidence="6">Serine active site containing 1-like protein</fullName>
    </recommendedName>
</protein>
<dbReference type="RefSeq" id="WP_054492115.1">
    <property type="nucleotide sequence ID" value="NZ_BBZA01000037.1"/>
</dbReference>
<evidence type="ECO:0000256" key="1">
    <source>
        <dbReference type="SAM" id="Phobius"/>
    </source>
</evidence>
<name>A0A0M9UBW5_9CHLR</name>
<organism evidence="2 4">
    <name type="scientific">Ardenticatena maritima</name>
    <dbReference type="NCBI Taxonomy" id="872965"/>
    <lineage>
        <taxon>Bacteria</taxon>
        <taxon>Bacillati</taxon>
        <taxon>Chloroflexota</taxon>
        <taxon>Ardenticatenia</taxon>
        <taxon>Ardenticatenales</taxon>
        <taxon>Ardenticatenaceae</taxon>
        <taxon>Ardenticatena</taxon>
    </lineage>
</organism>
<evidence type="ECO:0008006" key="6">
    <source>
        <dbReference type="Google" id="ProtNLM"/>
    </source>
</evidence>
<dbReference type="EMBL" id="LGKN01000003">
    <property type="protein sequence ID" value="KPL89689.1"/>
    <property type="molecule type" value="Genomic_DNA"/>
</dbReference>
<feature type="transmembrane region" description="Helical" evidence="1">
    <location>
        <begin position="273"/>
        <end position="289"/>
    </location>
</feature>
<feature type="transmembrane region" description="Helical" evidence="1">
    <location>
        <begin position="12"/>
        <end position="32"/>
    </location>
</feature>
<dbReference type="OrthoDB" id="57937at2"/>
<keyword evidence="4" id="KW-1185">Reference proteome</keyword>
<dbReference type="AlphaFoldDB" id="A0A0M9UBW5"/>
<dbReference type="Proteomes" id="UP000037784">
    <property type="component" value="Unassembled WGS sequence"/>
</dbReference>
<feature type="transmembrane region" description="Helical" evidence="1">
    <location>
        <begin position="167"/>
        <end position="186"/>
    </location>
</feature>
<reference evidence="2 4" key="1">
    <citation type="journal article" date="2015" name="Genome Announc.">
        <title>Draft Genome Sequence of a Heterotrophic Facultative Anaerobic Thermophilic Bacterium, Ardenticatena maritima Strain 110ST.</title>
        <authorList>
            <person name="Kawaichi S."/>
            <person name="Yoshida T."/>
            <person name="Sako Y."/>
            <person name="Nakamura R."/>
        </authorList>
    </citation>
    <scope>NUCLEOTIDE SEQUENCE [LARGE SCALE GENOMIC DNA]</scope>
    <source>
        <strain evidence="2 4">110S</strain>
    </source>
</reference>